<dbReference type="Proteomes" id="UP000051439">
    <property type="component" value="Unassembled WGS sequence"/>
</dbReference>
<evidence type="ECO:0000313" key="1">
    <source>
        <dbReference type="EMBL" id="KRL19957.1"/>
    </source>
</evidence>
<proteinExistence type="predicted"/>
<evidence type="ECO:0000313" key="2">
    <source>
        <dbReference type="Proteomes" id="UP000051439"/>
    </source>
</evidence>
<sequence length="121" mass="14231">MIRNVPRDEWLYNDRGMMKWLGYFLSDHTQDMTDKKANEVPTPRLPQQDAQTIDQVLQKSWENSKWITLQLNGDAYLTVYNIDGIVIGTNDHLVYFQTDKTVTINIDNIRHAEFKKGSHLY</sequence>
<reference evidence="1 2" key="1">
    <citation type="journal article" date="2015" name="Genome Announc.">
        <title>Expanding the biotechnology potential of lactobacilli through comparative genomics of 213 strains and associated genera.</title>
        <authorList>
            <person name="Sun Z."/>
            <person name="Harris H.M."/>
            <person name="McCann A."/>
            <person name="Guo C."/>
            <person name="Argimon S."/>
            <person name="Zhang W."/>
            <person name="Yang X."/>
            <person name="Jeffery I.B."/>
            <person name="Cooney J.C."/>
            <person name="Kagawa T.F."/>
            <person name="Liu W."/>
            <person name="Song Y."/>
            <person name="Salvetti E."/>
            <person name="Wrobel A."/>
            <person name="Rasinkangas P."/>
            <person name="Parkhill J."/>
            <person name="Rea M.C."/>
            <person name="O'Sullivan O."/>
            <person name="Ritari J."/>
            <person name="Douillard F.P."/>
            <person name="Paul Ross R."/>
            <person name="Yang R."/>
            <person name="Briner A.E."/>
            <person name="Felis G.E."/>
            <person name="de Vos W.M."/>
            <person name="Barrangou R."/>
            <person name="Klaenhammer T.R."/>
            <person name="Caufield P.W."/>
            <person name="Cui Y."/>
            <person name="Zhang H."/>
            <person name="O'Toole P.W."/>
        </authorList>
    </citation>
    <scope>NUCLEOTIDE SEQUENCE [LARGE SCALE GENOMIC DNA]</scope>
    <source>
        <strain evidence="1 2">DSM 19906</strain>
    </source>
</reference>
<protein>
    <recommendedName>
        <fullName evidence="3">YolD-like protein</fullName>
    </recommendedName>
</protein>
<accession>A0A0R1NQQ8</accession>
<dbReference type="AlphaFoldDB" id="A0A0R1NQQ8"/>
<dbReference type="PATRIC" id="fig|1423766.4.peg.2157"/>
<evidence type="ECO:0008006" key="3">
    <source>
        <dbReference type="Google" id="ProtNLM"/>
    </source>
</evidence>
<dbReference type="EMBL" id="AZEB01000043">
    <property type="protein sequence ID" value="KRL19957.1"/>
    <property type="molecule type" value="Genomic_DNA"/>
</dbReference>
<organism evidence="1 2">
    <name type="scientific">Lentilactobacillus kisonensis DSM 19906 = JCM 15041</name>
    <dbReference type="NCBI Taxonomy" id="1423766"/>
    <lineage>
        <taxon>Bacteria</taxon>
        <taxon>Bacillati</taxon>
        <taxon>Bacillota</taxon>
        <taxon>Bacilli</taxon>
        <taxon>Lactobacillales</taxon>
        <taxon>Lactobacillaceae</taxon>
        <taxon>Lentilactobacillus</taxon>
    </lineage>
</organism>
<gene>
    <name evidence="1" type="ORF">FC98_GL002077</name>
</gene>
<keyword evidence="2" id="KW-1185">Reference proteome</keyword>
<comment type="caution">
    <text evidence="1">The sequence shown here is derived from an EMBL/GenBank/DDBJ whole genome shotgun (WGS) entry which is preliminary data.</text>
</comment>
<name>A0A0R1NQQ8_9LACO</name>
<dbReference type="RefSeq" id="WP_008855698.1">
    <property type="nucleotide sequence ID" value="NZ_AZEB01000043.1"/>
</dbReference>